<feature type="transmembrane region" description="Helical" evidence="2">
    <location>
        <begin position="264"/>
        <end position="282"/>
    </location>
</feature>
<dbReference type="EMBL" id="CP039381">
    <property type="protein sequence ID" value="QCT06899.1"/>
    <property type="molecule type" value="Genomic_DNA"/>
</dbReference>
<evidence type="ECO:0000313" key="5">
    <source>
        <dbReference type="Proteomes" id="UP000301475"/>
    </source>
</evidence>
<feature type="transmembrane region" description="Helical" evidence="2">
    <location>
        <begin position="30"/>
        <end position="52"/>
    </location>
</feature>
<keyword evidence="2" id="KW-0472">Membrane</keyword>
<dbReference type="PANTHER" id="PTHR43156:SF2">
    <property type="entry name" value="STAGE II SPORULATION PROTEIN E"/>
    <property type="match status" value="1"/>
</dbReference>
<evidence type="ECO:0000259" key="3">
    <source>
        <dbReference type="SMART" id="SM00331"/>
    </source>
</evidence>
<protein>
    <submittedName>
        <fullName evidence="4">Stage II sporulation protein E</fullName>
    </submittedName>
</protein>
<keyword evidence="2" id="KW-0812">Transmembrane</keyword>
<dbReference type="SMART" id="SM00331">
    <property type="entry name" value="PP2C_SIG"/>
    <property type="match status" value="1"/>
</dbReference>
<keyword evidence="5" id="KW-1185">Reference proteome</keyword>
<feature type="transmembrane region" description="Helical" evidence="2">
    <location>
        <begin position="116"/>
        <end position="134"/>
    </location>
</feature>
<feature type="transmembrane region" description="Helical" evidence="2">
    <location>
        <begin position="64"/>
        <end position="82"/>
    </location>
</feature>
<dbReference type="Proteomes" id="UP000301475">
    <property type="component" value="Chromosome"/>
</dbReference>
<dbReference type="AlphaFoldDB" id="A0A4P8XXK5"/>
<dbReference type="InterPro" id="IPR036457">
    <property type="entry name" value="PPM-type-like_dom_sf"/>
</dbReference>
<dbReference type="OrthoDB" id="9763774at2"/>
<dbReference type="Gene3D" id="3.60.40.10">
    <property type="entry name" value="PPM-type phosphatase domain"/>
    <property type="match status" value="1"/>
</dbReference>
<feature type="transmembrane region" description="Helical" evidence="2">
    <location>
        <begin position="207"/>
        <end position="228"/>
    </location>
</feature>
<feature type="transmembrane region" description="Helical" evidence="2">
    <location>
        <begin position="235"/>
        <end position="258"/>
    </location>
</feature>
<dbReference type="Pfam" id="PF19732">
    <property type="entry name" value="SpoIIE_N"/>
    <property type="match status" value="1"/>
</dbReference>
<evidence type="ECO:0000313" key="4">
    <source>
        <dbReference type="EMBL" id="QCT06899.1"/>
    </source>
</evidence>
<dbReference type="Pfam" id="PF07228">
    <property type="entry name" value="SpoIIE"/>
    <property type="match status" value="1"/>
</dbReference>
<name>A0A4P8XXK5_9FIRM</name>
<accession>A0A4P8XXK5</accession>
<dbReference type="PANTHER" id="PTHR43156">
    <property type="entry name" value="STAGE II SPORULATION PROTEIN E-RELATED"/>
    <property type="match status" value="1"/>
</dbReference>
<sequence>MTGCVKMTAVKKLLSGRWNDFKESSTGKNILMQSIYFLCGVLISRGAVFGQLSPFGAAYVASVPYRNLITSMLGTIFGYVVLDRENCFRYIAIVVAIGAIRFVANDIKNISKSTAFPSMVAFLPVFATGIALLFSDTSQLSSFALCTVEALISASGAFFLDRAICLCSSRRNLTSFTQQELSCIVMSGCILLLALGGLGIGEFSFGRALAVVVVLLCAKFGGVAGGTIGGISTGVVFSLSSLSLSFLCGGFGFGGLMAGLFSSTGKIGTAVAFILSNIIMSFSSGDKDLIFALAVESVFGAGLFFMVPNAVGNVVSALFSPCDDVNSGIALKENVISRLNFSSKALKDVSSCVTRVSDKMREMNVDSFPDVYLNAKANVCSSCGMRVFCWEREKGVSEDDFNRLTENLKKNCHITVDDIDALFVKKCCRKSELSTAINRYYQSYLMSMESMRRIDTIRGGLAGQFGGLSDILKDMADEFSKTDVCDLDSSEKISYMLRQYNLIPILCNCRIMDSEMTVEMELSDRSKGSIKKSVLRREVEKCCGRRFLDPVTTIAQDRVRVVLNERPLYETEVGSYQHIANNGRMCGDSIVCFNDDKGNFVSLISDGMGTGGRAAVDSMMTVNLMEKLVKSGLSFDCALGLTNSALMVKSQEESLATVDVSSINLFTGRTEFLKAGAPYTYVKKKGRVMRKEIPSIPAGILNEVYFTKEETTLSGEDMIVMLSDGAIMGDDKWLLSLIKSWNKGSCQELAEAVVEEAMRHNEGIKDDDITVLAVRLKDN</sequence>
<proteinExistence type="predicted"/>
<dbReference type="InterPro" id="IPR045768">
    <property type="entry name" value="SpoIIE_N"/>
</dbReference>
<dbReference type="KEGG" id="ruj:E5Z56_05770"/>
<dbReference type="GO" id="GO:0016791">
    <property type="term" value="F:phosphatase activity"/>
    <property type="evidence" value="ECO:0007669"/>
    <property type="project" value="TreeGrafter"/>
</dbReference>
<feature type="transmembrane region" description="Helical" evidence="2">
    <location>
        <begin position="289"/>
        <end position="307"/>
    </location>
</feature>
<dbReference type="SUPFAM" id="SSF81606">
    <property type="entry name" value="PP2C-like"/>
    <property type="match status" value="1"/>
</dbReference>
<dbReference type="InterPro" id="IPR001932">
    <property type="entry name" value="PPM-type_phosphatase-like_dom"/>
</dbReference>
<organism evidence="4 5">
    <name type="scientific">Ruminococcus bovis</name>
    <dbReference type="NCBI Taxonomy" id="2564099"/>
    <lineage>
        <taxon>Bacteria</taxon>
        <taxon>Bacillati</taxon>
        <taxon>Bacillota</taxon>
        <taxon>Clostridia</taxon>
        <taxon>Eubacteriales</taxon>
        <taxon>Oscillospiraceae</taxon>
        <taxon>Ruminococcus</taxon>
    </lineage>
</organism>
<evidence type="ECO:0000256" key="1">
    <source>
        <dbReference type="ARBA" id="ARBA00022801"/>
    </source>
</evidence>
<gene>
    <name evidence="4" type="ORF">E5Z56_05770</name>
</gene>
<evidence type="ECO:0000256" key="2">
    <source>
        <dbReference type="SAM" id="Phobius"/>
    </source>
</evidence>
<reference evidence="4 5" key="1">
    <citation type="submission" date="2019-04" db="EMBL/GenBank/DDBJ databases">
        <authorList>
            <person name="Embree M."/>
            <person name="Gaffney J.R."/>
        </authorList>
    </citation>
    <scope>NUCLEOTIDE SEQUENCE [LARGE SCALE GENOMIC DNA]</scope>
    <source>
        <strain evidence="4 5">JE7A12</strain>
    </source>
</reference>
<keyword evidence="1" id="KW-0378">Hydrolase</keyword>
<keyword evidence="2" id="KW-1133">Transmembrane helix</keyword>
<feature type="transmembrane region" description="Helical" evidence="2">
    <location>
        <begin position="88"/>
        <end position="104"/>
    </location>
</feature>
<dbReference type="InterPro" id="IPR052016">
    <property type="entry name" value="Bact_Sigma-Reg"/>
</dbReference>
<feature type="transmembrane region" description="Helical" evidence="2">
    <location>
        <begin position="181"/>
        <end position="201"/>
    </location>
</feature>
<feature type="domain" description="PPM-type phosphatase" evidence="3">
    <location>
        <begin position="570"/>
        <end position="776"/>
    </location>
</feature>